<dbReference type="SUPFAM" id="SSF160424">
    <property type="entry name" value="BH3703-like"/>
    <property type="match status" value="1"/>
</dbReference>
<sequence length="154" mass="18402">MDEKILTPIYGKIANQLNEIIPGEWKEIVLYAEELGDTRTALFFFKNDSTGEFIHSSKIPDIYHVDRKIYFKLMKELSMIVKDLREKFLESEVELWNSITFFLDSDFKFSIQYNYEWDDTIGSYERGVIWAYEMLQIVPHDDFGKQVLNEYLEK</sequence>
<evidence type="ECO:0000313" key="1">
    <source>
        <dbReference type="EMBL" id="SFR57715.1"/>
    </source>
</evidence>
<dbReference type="STRING" id="37658.SAMN05661086_00274"/>
<evidence type="ECO:0000313" key="2">
    <source>
        <dbReference type="Proteomes" id="UP000199659"/>
    </source>
</evidence>
<dbReference type="Proteomes" id="UP000199659">
    <property type="component" value="Unassembled WGS sequence"/>
</dbReference>
<dbReference type="RefSeq" id="WP_177214492.1">
    <property type="nucleotide sequence ID" value="NZ_FOYZ01000001.1"/>
</dbReference>
<accession>A0A1I6HTE1</accession>
<dbReference type="NCBIfam" id="TIGR01741">
    <property type="entry name" value="staph_tand_hypo"/>
    <property type="match status" value="1"/>
</dbReference>
<dbReference type="Pfam" id="PF04634">
    <property type="entry name" value="YezG-like"/>
    <property type="match status" value="1"/>
</dbReference>
<dbReference type="AlphaFoldDB" id="A0A1I6HTE1"/>
<dbReference type="EMBL" id="FOYZ01000001">
    <property type="protein sequence ID" value="SFR57715.1"/>
    <property type="molecule type" value="Genomic_DNA"/>
</dbReference>
<protein>
    <recommendedName>
        <fullName evidence="3">DUF600 family protein</fullName>
    </recommendedName>
</protein>
<evidence type="ECO:0008006" key="3">
    <source>
        <dbReference type="Google" id="ProtNLM"/>
    </source>
</evidence>
<proteinExistence type="predicted"/>
<dbReference type="InterPro" id="IPR036170">
    <property type="entry name" value="YezG-like_sf"/>
</dbReference>
<keyword evidence="2" id="KW-1185">Reference proteome</keyword>
<dbReference type="Gene3D" id="3.30.500.20">
    <property type="entry name" value="BH3703-like domains"/>
    <property type="match status" value="1"/>
</dbReference>
<reference evidence="1 2" key="1">
    <citation type="submission" date="2016-10" db="EMBL/GenBank/DDBJ databases">
        <authorList>
            <person name="de Groot N.N."/>
        </authorList>
    </citation>
    <scope>NUCLEOTIDE SEQUENCE [LARGE SCALE GENOMIC DNA]</scope>
    <source>
        <strain evidence="1 2">743A</strain>
    </source>
</reference>
<name>A0A1I6HTE1_9FIRM</name>
<organism evidence="1 2">
    <name type="scientific">Anaeromicropila populeti</name>
    <dbReference type="NCBI Taxonomy" id="37658"/>
    <lineage>
        <taxon>Bacteria</taxon>
        <taxon>Bacillati</taxon>
        <taxon>Bacillota</taxon>
        <taxon>Clostridia</taxon>
        <taxon>Lachnospirales</taxon>
        <taxon>Lachnospiraceae</taxon>
        <taxon>Anaeromicropila</taxon>
    </lineage>
</organism>
<dbReference type="InterPro" id="IPR006728">
    <property type="entry name" value="YezG-like"/>
</dbReference>
<gene>
    <name evidence="1" type="ORF">SAMN05661086_00274</name>
</gene>